<organism evidence="2 3">
    <name type="scientific">Azospirillum thiophilum</name>
    <dbReference type="NCBI Taxonomy" id="528244"/>
    <lineage>
        <taxon>Bacteria</taxon>
        <taxon>Pseudomonadati</taxon>
        <taxon>Pseudomonadota</taxon>
        <taxon>Alphaproteobacteria</taxon>
        <taxon>Rhodospirillales</taxon>
        <taxon>Azospirillaceae</taxon>
        <taxon>Azospirillum</taxon>
    </lineage>
</organism>
<dbReference type="InterPro" id="IPR004843">
    <property type="entry name" value="Calcineurin-like_PHP"/>
</dbReference>
<name>A0AAC8W2F6_9PROT</name>
<dbReference type="PANTHER" id="PTHR42850:SF4">
    <property type="entry name" value="ZINC-DEPENDENT ENDOPOLYPHOSPHATASE"/>
    <property type="match status" value="1"/>
</dbReference>
<protein>
    <submittedName>
        <fullName evidence="2">Metallophosphoesterase</fullName>
    </submittedName>
</protein>
<gene>
    <name evidence="2" type="ORF">AL072_20585</name>
</gene>
<reference evidence="3" key="1">
    <citation type="submission" date="2015-12" db="EMBL/GenBank/DDBJ databases">
        <title>Complete Genome Sequence of Azospirillum thiophilum BV-S.</title>
        <authorList>
            <person name="Fomenkov A."/>
            <person name="Vincze T."/>
            <person name="Grabovich M."/>
            <person name="Dubinina G."/>
            <person name="Orlova M."/>
            <person name="Belousova E."/>
            <person name="Roberts R.J."/>
        </authorList>
    </citation>
    <scope>NUCLEOTIDE SEQUENCE [LARGE SCALE GENOMIC DNA]</scope>
    <source>
        <strain evidence="3">BV-S</strain>
    </source>
</reference>
<dbReference type="InterPro" id="IPR050126">
    <property type="entry name" value="Ap4A_hydrolase"/>
</dbReference>
<dbReference type="Gene3D" id="3.60.21.10">
    <property type="match status" value="1"/>
</dbReference>
<dbReference type="AlphaFoldDB" id="A0AAC8W2F6"/>
<reference evidence="2 3" key="2">
    <citation type="journal article" date="2016" name="Genome Announc.">
        <title>Complete Genome Sequence of a Strain of Azospirillum thiophilum Isolated from a Sulfide Spring.</title>
        <authorList>
            <person name="Fomenkov A."/>
            <person name="Vincze T."/>
            <person name="Grabovich M."/>
            <person name="Anton B.P."/>
            <person name="Dubinina G."/>
            <person name="Orlova M."/>
            <person name="Belousova E."/>
            <person name="Roberts R.J."/>
        </authorList>
    </citation>
    <scope>NUCLEOTIDE SEQUENCE [LARGE SCALE GENOMIC DNA]</scope>
    <source>
        <strain evidence="2 3">BV-S</strain>
    </source>
</reference>
<dbReference type="SUPFAM" id="SSF56300">
    <property type="entry name" value="Metallo-dependent phosphatases"/>
    <property type="match status" value="1"/>
</dbReference>
<sequence>MAGKPAAGPAAVPRGIRVYAVGDIHGRLDLLDQLLGQIARDAGQGAERLHYLVFLGDYVDRGPDSRLVIERLSCGLPPAFGAVCLRGNHEDTMQGFLSDLRMAPGWLTYGGDATLESYGITAPAADAPMEHLHQAQCRLNNVLPPHHRAFLAGLRNHLTIGDYHFVHAGVRPGVPLDRQEDKDRLWIRDVFLESRADHGKVVVHGHTIAPEPDLLPNRIGIDTGAYATNRLTALVLEGTERRFLCTV</sequence>
<evidence type="ECO:0000313" key="2">
    <source>
        <dbReference type="EMBL" id="ALG73833.1"/>
    </source>
</evidence>
<keyword evidence="3" id="KW-1185">Reference proteome</keyword>
<dbReference type="Proteomes" id="UP000069935">
    <property type="component" value="Chromosome 3"/>
</dbReference>
<proteinExistence type="predicted"/>
<dbReference type="KEGG" id="ati:AL072_20585"/>
<dbReference type="PANTHER" id="PTHR42850">
    <property type="entry name" value="METALLOPHOSPHOESTERASE"/>
    <property type="match status" value="1"/>
</dbReference>
<evidence type="ECO:0000313" key="3">
    <source>
        <dbReference type="Proteomes" id="UP000069935"/>
    </source>
</evidence>
<evidence type="ECO:0000259" key="1">
    <source>
        <dbReference type="Pfam" id="PF00149"/>
    </source>
</evidence>
<dbReference type="GO" id="GO:0005737">
    <property type="term" value="C:cytoplasm"/>
    <property type="evidence" value="ECO:0007669"/>
    <property type="project" value="TreeGrafter"/>
</dbReference>
<dbReference type="Pfam" id="PF00149">
    <property type="entry name" value="Metallophos"/>
    <property type="match status" value="1"/>
</dbReference>
<feature type="domain" description="Calcineurin-like phosphoesterase" evidence="1">
    <location>
        <begin position="16"/>
        <end position="210"/>
    </location>
</feature>
<dbReference type="GO" id="GO:0008803">
    <property type="term" value="F:bis(5'-nucleosyl)-tetraphosphatase (symmetrical) activity"/>
    <property type="evidence" value="ECO:0007669"/>
    <property type="project" value="TreeGrafter"/>
</dbReference>
<dbReference type="InterPro" id="IPR029052">
    <property type="entry name" value="Metallo-depent_PP-like"/>
</dbReference>
<dbReference type="GO" id="GO:0110154">
    <property type="term" value="P:RNA decapping"/>
    <property type="evidence" value="ECO:0007669"/>
    <property type="project" value="TreeGrafter"/>
</dbReference>
<dbReference type="GO" id="GO:0016791">
    <property type="term" value="F:phosphatase activity"/>
    <property type="evidence" value="ECO:0007669"/>
    <property type="project" value="TreeGrafter"/>
</dbReference>
<dbReference type="EMBL" id="CP012403">
    <property type="protein sequence ID" value="ALG73833.1"/>
    <property type="molecule type" value="Genomic_DNA"/>
</dbReference>
<accession>A0AAC8W2F6</accession>